<reference evidence="1 2" key="1">
    <citation type="submission" date="2020-07" db="EMBL/GenBank/DDBJ databases">
        <title>Genomic diversity of species in the Neisseriaceae family.</title>
        <authorList>
            <person name="Vincent A.T."/>
            <person name="Bernet E."/>
            <person name="Veyrier F.J."/>
        </authorList>
    </citation>
    <scope>NUCLEOTIDE SEQUENCE [LARGE SCALE GENOMIC DNA]</scope>
    <source>
        <strain evidence="1 2">DSM 22244</strain>
    </source>
</reference>
<dbReference type="AlphaFoldDB" id="A0A7D7ND40"/>
<organism evidence="1 2">
    <name type="scientific">Neisseria shayeganii</name>
    <dbReference type="NCBI Taxonomy" id="607712"/>
    <lineage>
        <taxon>Bacteria</taxon>
        <taxon>Pseudomonadati</taxon>
        <taxon>Pseudomonadota</taxon>
        <taxon>Betaproteobacteria</taxon>
        <taxon>Neisseriales</taxon>
        <taxon>Neisseriaceae</taxon>
        <taxon>Neisseria</taxon>
    </lineage>
</organism>
<evidence type="ECO:0000313" key="1">
    <source>
        <dbReference type="EMBL" id="QMT41278.1"/>
    </source>
</evidence>
<protein>
    <submittedName>
        <fullName evidence="1">Uncharacterized protein</fullName>
    </submittedName>
</protein>
<dbReference type="Proteomes" id="UP000514752">
    <property type="component" value="Chromosome"/>
</dbReference>
<evidence type="ECO:0000313" key="2">
    <source>
        <dbReference type="Proteomes" id="UP000514752"/>
    </source>
</evidence>
<name>A0A7D7ND40_9NEIS</name>
<dbReference type="KEGG" id="nsg:H3L94_04425"/>
<dbReference type="EMBL" id="CP059567">
    <property type="protein sequence ID" value="QMT41278.1"/>
    <property type="molecule type" value="Genomic_DNA"/>
</dbReference>
<dbReference type="RefSeq" id="WP_182122821.1">
    <property type="nucleotide sequence ID" value="NZ_CP059567.1"/>
</dbReference>
<proteinExistence type="predicted"/>
<sequence length="71" mass="8230">MDYYLKRTGTQWTVREMKFDAKGKRRPGQPIQCFADYAEAAAYYDTLPKGRDITNLRTVCTFRPRGTMMAA</sequence>
<gene>
    <name evidence="1" type="ORF">H3L94_04425</name>
</gene>
<accession>A0A7D7ND40</accession>